<accession>A0A514D8U9</accession>
<dbReference type="EMBL" id="MN035191">
    <property type="protein sequence ID" value="QDH90027.1"/>
    <property type="molecule type" value="Genomic_RNA"/>
</dbReference>
<protein>
    <submittedName>
        <fullName evidence="1">Uncharacterized protein</fullName>
    </submittedName>
</protein>
<gene>
    <name evidence="1" type="ORF">H2Bulk35283_000004</name>
</gene>
<reference evidence="1" key="1">
    <citation type="submission" date="2019-05" db="EMBL/GenBank/DDBJ databases">
        <title>Metatranscriptomic reconstruction reveals RNA viruses with the potential to shape carbon cycling in soil.</title>
        <authorList>
            <person name="Starr E.P."/>
            <person name="Nuccio E."/>
            <person name="Pett-Ridge J."/>
            <person name="Banfield J.F."/>
            <person name="Firestone M.K."/>
        </authorList>
    </citation>
    <scope>NUCLEOTIDE SEQUENCE</scope>
    <source>
        <strain evidence="1">H2_Bulk_35_scaffold_283</strain>
    </source>
</reference>
<name>A0A514D8U9_9VIRU</name>
<proteinExistence type="predicted"/>
<organism evidence="1">
    <name type="scientific">Leviviridae sp</name>
    <dbReference type="NCBI Taxonomy" id="2027243"/>
    <lineage>
        <taxon>Viruses</taxon>
        <taxon>Riboviria</taxon>
        <taxon>Orthornavirae</taxon>
        <taxon>Lenarviricota</taxon>
        <taxon>Leviviricetes</taxon>
        <taxon>Norzivirales</taxon>
        <taxon>Fiersviridae</taxon>
    </lineage>
</organism>
<evidence type="ECO:0000313" key="1">
    <source>
        <dbReference type="EMBL" id="QDH90027.1"/>
    </source>
</evidence>
<sequence length="85" mass="10233">MSLLISLKFILKMFVHFRKRVAQPFLSWKAERVRLARLDQVSLIWKQLPYSFEVDWYVSCADLFKDEEPGVHSLRFQPFDPERTT</sequence>